<accession>A0A4Q1U5P1</accession>
<name>A0A4Q1U5P1_9LACO</name>
<protein>
    <submittedName>
        <fullName evidence="3">DUF4422 domain-containing protein</fullName>
    </submittedName>
    <submittedName>
        <fullName evidence="2">Exopolysaccharide biosynthesis protein</fullName>
    </submittedName>
</protein>
<dbReference type="AlphaFoldDB" id="A0A4Q1U5P1"/>
<evidence type="ECO:0000259" key="1">
    <source>
        <dbReference type="Pfam" id="PF14393"/>
    </source>
</evidence>
<evidence type="ECO:0000313" key="4">
    <source>
        <dbReference type="Proteomes" id="UP000290475"/>
    </source>
</evidence>
<dbReference type="Proteomes" id="UP000290475">
    <property type="component" value="Unassembled WGS sequence"/>
</dbReference>
<dbReference type="InterPro" id="IPR025536">
    <property type="entry name" value="DUF4422"/>
</dbReference>
<feature type="domain" description="DUF4422" evidence="1">
    <location>
        <begin position="5"/>
        <end position="222"/>
    </location>
</feature>
<proteinExistence type="predicted"/>
<keyword evidence="5" id="KW-1185">Reference proteome</keyword>
<dbReference type="RefSeq" id="WP_129301602.1">
    <property type="nucleotide sequence ID" value="NZ_CP107523.1"/>
</dbReference>
<dbReference type="Proteomes" id="UP001164790">
    <property type="component" value="Chromosome"/>
</dbReference>
<evidence type="ECO:0000313" key="3">
    <source>
        <dbReference type="EMBL" id="UYN55707.1"/>
    </source>
</evidence>
<dbReference type="EMBL" id="MSSM01000011">
    <property type="protein sequence ID" value="RXT26886.1"/>
    <property type="molecule type" value="Genomic_DNA"/>
</dbReference>
<reference evidence="2 4" key="1">
    <citation type="submission" date="2017-01" db="EMBL/GenBank/DDBJ databases">
        <title>Lactobacillus chiayiensis sp. nov., a lactic acid bacterium isolated from compost.</title>
        <authorList>
            <person name="Huang C.-H."/>
        </authorList>
    </citation>
    <scope>NUCLEOTIDE SEQUENCE [LARGE SCALE GENOMIC DNA]</scope>
    <source>
        <strain evidence="2">Chh01</strain>
        <strain evidence="4">chh01</strain>
    </source>
</reference>
<dbReference type="Pfam" id="PF14393">
    <property type="entry name" value="DUF4422"/>
    <property type="match status" value="1"/>
</dbReference>
<gene>
    <name evidence="2" type="ORF">BVJ53_05915</name>
    <name evidence="3" type="ORF">OFW50_09450</name>
</gene>
<evidence type="ECO:0000313" key="2">
    <source>
        <dbReference type="EMBL" id="RXT26886.1"/>
    </source>
</evidence>
<evidence type="ECO:0000313" key="5">
    <source>
        <dbReference type="Proteomes" id="UP001164790"/>
    </source>
</evidence>
<reference evidence="3" key="2">
    <citation type="submission" date="2022-10" db="EMBL/GenBank/DDBJ databases">
        <title>Comparative genomic analysis and in-vitro probiotic properties of the potential probiotic L. chiayiensis AACE 3.</title>
        <authorList>
            <person name="Kang X."/>
        </authorList>
    </citation>
    <scope>NUCLEOTIDE SEQUENCE</scope>
    <source>
        <strain evidence="3">AACE 3</strain>
    </source>
</reference>
<dbReference type="EMBL" id="CP107523">
    <property type="protein sequence ID" value="UYN55707.1"/>
    <property type="molecule type" value="Genomic_DNA"/>
</dbReference>
<sequence length="265" mass="30837">MYINVLVATHKPYHMPSDPAYMPMFVGSSLHDEIPRGYQRDDQGINISIKNPHYNEVTAIYWAANNLNADAIGLVHYRRYFSKKSLFPKKDFSSILNKREIEELLKSSSIIVPKPRNYYIETIESHYRHSHSAIGIDALYEVIAEQPEAYRDSFAKVMHSKHAHMFNMFIMRRQEFMAYSSWLFSILFAVEAKINFSKLQGNETRVMGFLAELLMDTWLLANKKTYVECPVIFMENEHIIKKARNLIVNKLTGTHVQLDTHIGTK</sequence>
<organism evidence="2 4">
    <name type="scientific">Lacticaseibacillus chiayiensis</name>
    <dbReference type="NCBI Taxonomy" id="2100821"/>
    <lineage>
        <taxon>Bacteria</taxon>
        <taxon>Bacillati</taxon>
        <taxon>Bacillota</taxon>
        <taxon>Bacilli</taxon>
        <taxon>Lactobacillales</taxon>
        <taxon>Lactobacillaceae</taxon>
        <taxon>Lacticaseibacillus</taxon>
    </lineage>
</organism>